<keyword evidence="1" id="KW-0472">Membrane</keyword>
<keyword evidence="3" id="KW-1185">Reference proteome</keyword>
<dbReference type="EMBL" id="ML995483">
    <property type="protein sequence ID" value="KAF2143088.1"/>
    <property type="molecule type" value="Genomic_DNA"/>
</dbReference>
<evidence type="ECO:0000313" key="2">
    <source>
        <dbReference type="EMBL" id="KAF2143088.1"/>
    </source>
</evidence>
<keyword evidence="1" id="KW-1133">Transmembrane helix</keyword>
<feature type="transmembrane region" description="Helical" evidence="1">
    <location>
        <begin position="68"/>
        <end position="91"/>
    </location>
</feature>
<proteinExistence type="predicted"/>
<dbReference type="RefSeq" id="XP_033398800.1">
    <property type="nucleotide sequence ID" value="XM_033540349.1"/>
</dbReference>
<keyword evidence="1" id="KW-0812">Transmembrane</keyword>
<sequence>MPAWIKAFREETRLGLVLGFGRVSTSVWVCTTLHYHVHYFFARRSYALARTHARTYALRAQARYATYAMWRIHGVFALFAWPSLYLCSLPYSASASSRWWGAQ</sequence>
<dbReference type="GeneID" id="54297845"/>
<organism evidence="2 3">
    <name type="scientific">Aplosporella prunicola CBS 121167</name>
    <dbReference type="NCBI Taxonomy" id="1176127"/>
    <lineage>
        <taxon>Eukaryota</taxon>
        <taxon>Fungi</taxon>
        <taxon>Dikarya</taxon>
        <taxon>Ascomycota</taxon>
        <taxon>Pezizomycotina</taxon>
        <taxon>Dothideomycetes</taxon>
        <taxon>Dothideomycetes incertae sedis</taxon>
        <taxon>Botryosphaeriales</taxon>
        <taxon>Aplosporellaceae</taxon>
        <taxon>Aplosporella</taxon>
    </lineage>
</organism>
<dbReference type="Proteomes" id="UP000799438">
    <property type="component" value="Unassembled WGS sequence"/>
</dbReference>
<evidence type="ECO:0000313" key="3">
    <source>
        <dbReference type="Proteomes" id="UP000799438"/>
    </source>
</evidence>
<dbReference type="AlphaFoldDB" id="A0A6A6BHL4"/>
<reference evidence="2" key="1">
    <citation type="journal article" date="2020" name="Stud. Mycol.">
        <title>101 Dothideomycetes genomes: a test case for predicting lifestyles and emergence of pathogens.</title>
        <authorList>
            <person name="Haridas S."/>
            <person name="Albert R."/>
            <person name="Binder M."/>
            <person name="Bloem J."/>
            <person name="Labutti K."/>
            <person name="Salamov A."/>
            <person name="Andreopoulos B."/>
            <person name="Baker S."/>
            <person name="Barry K."/>
            <person name="Bills G."/>
            <person name="Bluhm B."/>
            <person name="Cannon C."/>
            <person name="Castanera R."/>
            <person name="Culley D."/>
            <person name="Daum C."/>
            <person name="Ezra D."/>
            <person name="Gonzalez J."/>
            <person name="Henrissat B."/>
            <person name="Kuo A."/>
            <person name="Liang C."/>
            <person name="Lipzen A."/>
            <person name="Lutzoni F."/>
            <person name="Magnuson J."/>
            <person name="Mondo S."/>
            <person name="Nolan M."/>
            <person name="Ohm R."/>
            <person name="Pangilinan J."/>
            <person name="Park H.-J."/>
            <person name="Ramirez L."/>
            <person name="Alfaro M."/>
            <person name="Sun H."/>
            <person name="Tritt A."/>
            <person name="Yoshinaga Y."/>
            <person name="Zwiers L.-H."/>
            <person name="Turgeon B."/>
            <person name="Goodwin S."/>
            <person name="Spatafora J."/>
            <person name="Crous P."/>
            <person name="Grigoriev I."/>
        </authorList>
    </citation>
    <scope>NUCLEOTIDE SEQUENCE</scope>
    <source>
        <strain evidence="2">CBS 121167</strain>
    </source>
</reference>
<name>A0A6A6BHL4_9PEZI</name>
<protein>
    <submittedName>
        <fullName evidence="2">Uncharacterized protein</fullName>
    </submittedName>
</protein>
<evidence type="ECO:0000256" key="1">
    <source>
        <dbReference type="SAM" id="Phobius"/>
    </source>
</evidence>
<gene>
    <name evidence="2" type="ORF">K452DRAFT_286711</name>
</gene>
<accession>A0A6A6BHL4</accession>